<dbReference type="AlphaFoldDB" id="A0A318YXN6"/>
<proteinExistence type="predicted"/>
<feature type="region of interest" description="Disordered" evidence="1">
    <location>
        <begin position="1"/>
        <end position="20"/>
    </location>
</feature>
<reference evidence="2" key="1">
    <citation type="submission" date="2016-12" db="EMBL/GenBank/DDBJ databases">
        <title>The genomes of Aspergillus section Nigri reveals drivers in fungal speciation.</title>
        <authorList>
            <consortium name="DOE Joint Genome Institute"/>
            <person name="Vesth T.C."/>
            <person name="Nybo J."/>
            <person name="Theobald S."/>
            <person name="Brandl J."/>
            <person name="Frisvad J.C."/>
            <person name="Nielsen K.F."/>
            <person name="Lyhne E.K."/>
            <person name="Kogle M.E."/>
            <person name="Kuo A."/>
            <person name="Riley R."/>
            <person name="Clum A."/>
            <person name="Nolan M."/>
            <person name="Lipzen A."/>
            <person name="Salamov A."/>
            <person name="Henrissat B."/>
            <person name="Wiebenga A."/>
            <person name="De Vries R.P."/>
            <person name="Grigoriev I.V."/>
            <person name="Mortensen U.H."/>
            <person name="Andersen M.R."/>
            <person name="Baker S.E."/>
        </authorList>
    </citation>
    <scope>NUCLEOTIDE SEQUENCE [LARGE SCALE GENOMIC DNA]</scope>
    <source>
        <strain evidence="2">CBS 115656</strain>
    </source>
</reference>
<evidence type="ECO:0000256" key="1">
    <source>
        <dbReference type="SAM" id="MobiDB-lite"/>
    </source>
</evidence>
<organism evidence="2 3">
    <name type="scientific">Aspergillus neoniger (strain CBS 115656)</name>
    <dbReference type="NCBI Taxonomy" id="1448310"/>
    <lineage>
        <taxon>Eukaryota</taxon>
        <taxon>Fungi</taxon>
        <taxon>Dikarya</taxon>
        <taxon>Ascomycota</taxon>
        <taxon>Pezizomycotina</taxon>
        <taxon>Eurotiomycetes</taxon>
        <taxon>Eurotiomycetidae</taxon>
        <taxon>Eurotiales</taxon>
        <taxon>Aspergillaceae</taxon>
        <taxon>Aspergillus</taxon>
        <taxon>Aspergillus subgen. Circumdati</taxon>
    </lineage>
</organism>
<name>A0A318YXN6_ASPNB</name>
<gene>
    <name evidence="2" type="ORF">BO87DRAFT_424158</name>
</gene>
<evidence type="ECO:0000313" key="3">
    <source>
        <dbReference type="Proteomes" id="UP000247647"/>
    </source>
</evidence>
<dbReference type="Proteomes" id="UP000247647">
    <property type="component" value="Unassembled WGS sequence"/>
</dbReference>
<protein>
    <submittedName>
        <fullName evidence="2">Uncharacterized protein</fullName>
    </submittedName>
</protein>
<evidence type="ECO:0000313" key="2">
    <source>
        <dbReference type="EMBL" id="PYH36520.1"/>
    </source>
</evidence>
<dbReference type="OrthoDB" id="4490934at2759"/>
<dbReference type="GeneID" id="37129666"/>
<dbReference type="RefSeq" id="XP_025481998.1">
    <property type="nucleotide sequence ID" value="XM_025627210.1"/>
</dbReference>
<sequence>MAGRGAGQRRRRRVNAGGRSRAVRETVIKPRWLWCMSCLRTAVRNFKPQGMEEQVAFDIECILDGEESILCRQCCGRRGGCEISHCRTSTIRCYRGSSNTPANRLQTYVEKQQKF</sequence>
<keyword evidence="3" id="KW-1185">Reference proteome</keyword>
<dbReference type="EMBL" id="KZ821453">
    <property type="protein sequence ID" value="PYH36520.1"/>
    <property type="molecule type" value="Genomic_DNA"/>
</dbReference>
<accession>A0A318YXN6</accession>